<dbReference type="Pfam" id="PF03886">
    <property type="entry name" value="ABC_trans_aux"/>
    <property type="match status" value="1"/>
</dbReference>
<gene>
    <name evidence="2" type="ordered locus">PHZ_c2031</name>
</gene>
<dbReference type="OrthoDB" id="7465901at2"/>
<dbReference type="RefSeq" id="WP_012522584.1">
    <property type="nucleotide sequence ID" value="NC_011144.1"/>
</dbReference>
<dbReference type="SUPFAM" id="SSF159594">
    <property type="entry name" value="XCC0632-like"/>
    <property type="match status" value="1"/>
</dbReference>
<dbReference type="InterPro" id="IPR005586">
    <property type="entry name" value="ABC_trans_aux"/>
</dbReference>
<evidence type="ECO:0000259" key="1">
    <source>
        <dbReference type="Pfam" id="PF03886"/>
    </source>
</evidence>
<sequence>MTTIRLGALAALALSLSLSLGGCALLGGGEKATLYRFGQPALGGSEPAAAAPAAAEVPVFRVNGAFQREAAGDRILTVTGGKVAYIAETRWVAPASTLFNQAVTAAFDASPGPVRLIPRGEPAPAQYVLRLDVRNFETHYDRGGKAAPMVLVRVRAALARGGEGSTDRLFEAQVRASGNRVSSIVEAYDEAVAEVLGEITAWTNGQVSPAA</sequence>
<name>B4RE09_PHEZH</name>
<dbReference type="Proteomes" id="UP000001868">
    <property type="component" value="Chromosome"/>
</dbReference>
<reference evidence="2 3" key="1">
    <citation type="journal article" date="2008" name="BMC Genomics">
        <title>Complete genome of Phenylobacterium zucineum - a novel facultative intracellular bacterium isolated from human erythroleukemia cell line K562.</title>
        <authorList>
            <person name="Luo Y."/>
            <person name="Xu X."/>
            <person name="Ding Z."/>
            <person name="Liu Z."/>
            <person name="Zhang B."/>
            <person name="Yan Z."/>
            <person name="Sun J."/>
            <person name="Hu S."/>
            <person name="Hu X."/>
        </authorList>
    </citation>
    <scope>NUCLEOTIDE SEQUENCE [LARGE SCALE GENOMIC DNA]</scope>
    <source>
        <strain evidence="2 3">HLK1</strain>
    </source>
</reference>
<dbReference type="EMBL" id="CP000747">
    <property type="protein sequence ID" value="ACG78442.1"/>
    <property type="molecule type" value="Genomic_DNA"/>
</dbReference>
<keyword evidence="3" id="KW-1185">Reference proteome</keyword>
<dbReference type="STRING" id="450851.PHZ_c2031"/>
<proteinExistence type="predicted"/>
<dbReference type="Gene3D" id="3.40.50.10610">
    <property type="entry name" value="ABC-type transport auxiliary lipoprotein component"/>
    <property type="match status" value="1"/>
</dbReference>
<protein>
    <recommendedName>
        <fullName evidence="1">ABC-type transport auxiliary lipoprotein component domain-containing protein</fullName>
    </recommendedName>
</protein>
<dbReference type="PROSITE" id="PS51257">
    <property type="entry name" value="PROKAR_LIPOPROTEIN"/>
    <property type="match status" value="1"/>
</dbReference>
<evidence type="ECO:0000313" key="3">
    <source>
        <dbReference type="Proteomes" id="UP000001868"/>
    </source>
</evidence>
<organism evidence="2 3">
    <name type="scientific">Phenylobacterium zucineum (strain HLK1)</name>
    <dbReference type="NCBI Taxonomy" id="450851"/>
    <lineage>
        <taxon>Bacteria</taxon>
        <taxon>Pseudomonadati</taxon>
        <taxon>Pseudomonadota</taxon>
        <taxon>Alphaproteobacteria</taxon>
        <taxon>Caulobacterales</taxon>
        <taxon>Caulobacteraceae</taxon>
        <taxon>Phenylobacterium</taxon>
    </lineage>
</organism>
<dbReference type="AlphaFoldDB" id="B4RE09"/>
<feature type="domain" description="ABC-type transport auxiliary lipoprotein component" evidence="1">
    <location>
        <begin position="75"/>
        <end position="199"/>
    </location>
</feature>
<dbReference type="HOGENOM" id="CLU_093163_0_0_5"/>
<dbReference type="eggNOG" id="COG3218">
    <property type="taxonomic scope" value="Bacteria"/>
</dbReference>
<dbReference type="KEGG" id="pzu:PHZ_c2031"/>
<evidence type="ECO:0000313" key="2">
    <source>
        <dbReference type="EMBL" id="ACG78442.1"/>
    </source>
</evidence>
<accession>B4RE09</accession>